<protein>
    <recommendedName>
        <fullName evidence="3">Guanylate kinase</fullName>
    </recommendedName>
</protein>
<gene>
    <name evidence="1" type="ORF">GCM10009560_52660</name>
</gene>
<accession>A0ABN1QD00</accession>
<dbReference type="EMBL" id="BAAAHQ010000027">
    <property type="protein sequence ID" value="GAA0940962.1"/>
    <property type="molecule type" value="Genomic_DNA"/>
</dbReference>
<evidence type="ECO:0008006" key="3">
    <source>
        <dbReference type="Google" id="ProtNLM"/>
    </source>
</evidence>
<keyword evidence="2" id="KW-1185">Reference proteome</keyword>
<dbReference type="InterPro" id="IPR027417">
    <property type="entry name" value="P-loop_NTPase"/>
</dbReference>
<proteinExistence type="predicted"/>
<dbReference type="SUPFAM" id="SSF52540">
    <property type="entry name" value="P-loop containing nucleoside triphosphate hydrolases"/>
    <property type="match status" value="1"/>
</dbReference>
<reference evidence="1 2" key="1">
    <citation type="journal article" date="2019" name="Int. J. Syst. Evol. Microbiol.">
        <title>The Global Catalogue of Microorganisms (GCM) 10K type strain sequencing project: providing services to taxonomists for standard genome sequencing and annotation.</title>
        <authorList>
            <consortium name="The Broad Institute Genomics Platform"/>
            <consortium name="The Broad Institute Genome Sequencing Center for Infectious Disease"/>
            <person name="Wu L."/>
            <person name="Ma J."/>
        </authorList>
    </citation>
    <scope>NUCLEOTIDE SEQUENCE [LARGE SCALE GENOMIC DNA]</scope>
    <source>
        <strain evidence="1 2">JCM 11136</strain>
    </source>
</reference>
<name>A0ABN1QD00_9ACTN</name>
<evidence type="ECO:0000313" key="2">
    <source>
        <dbReference type="Proteomes" id="UP001501578"/>
    </source>
</evidence>
<evidence type="ECO:0000313" key="1">
    <source>
        <dbReference type="EMBL" id="GAA0940962.1"/>
    </source>
</evidence>
<dbReference type="RefSeq" id="WP_343952706.1">
    <property type="nucleotide sequence ID" value="NZ_BAAAHQ010000027.1"/>
</dbReference>
<dbReference type="Gene3D" id="3.40.50.300">
    <property type="entry name" value="P-loop containing nucleotide triphosphate hydrolases"/>
    <property type="match status" value="1"/>
</dbReference>
<comment type="caution">
    <text evidence="1">The sequence shown here is derived from an EMBL/GenBank/DDBJ whole genome shotgun (WGS) entry which is preliminary data.</text>
</comment>
<sequence>MSPKIGIRTHIERFASAEELTQLRAAGRLLIETHRYSNTYAIDRHHIDRITAAGQVPIVHLGNIADIRRLVQPAPWLVVLLWIPLQVCEQRSRQRGDSDTVNRLQAWDETLADLHANDNDLFHRRFHTHQATPQEIAEQTADAFFNQRASTS</sequence>
<dbReference type="Proteomes" id="UP001501578">
    <property type="component" value="Unassembled WGS sequence"/>
</dbReference>
<organism evidence="1 2">
    <name type="scientific">Nonomuraea longicatena</name>
    <dbReference type="NCBI Taxonomy" id="83682"/>
    <lineage>
        <taxon>Bacteria</taxon>
        <taxon>Bacillati</taxon>
        <taxon>Actinomycetota</taxon>
        <taxon>Actinomycetes</taxon>
        <taxon>Streptosporangiales</taxon>
        <taxon>Streptosporangiaceae</taxon>
        <taxon>Nonomuraea</taxon>
    </lineage>
</organism>